<evidence type="ECO:0000256" key="2">
    <source>
        <dbReference type="ARBA" id="ARBA00022777"/>
    </source>
</evidence>
<name>A0A7X1E8L0_9BACT</name>
<keyword evidence="5" id="KW-1185">Reference proteome</keyword>
<dbReference type="AlphaFoldDB" id="A0A7X1E8L0"/>
<dbReference type="GO" id="GO:0005536">
    <property type="term" value="F:D-glucose binding"/>
    <property type="evidence" value="ECO:0007669"/>
    <property type="project" value="InterPro"/>
</dbReference>
<dbReference type="InterPro" id="IPR043129">
    <property type="entry name" value="ATPase_NBD"/>
</dbReference>
<dbReference type="RefSeq" id="WP_185658787.1">
    <property type="nucleotide sequence ID" value="NZ_CAWPOO010000005.1"/>
</dbReference>
<dbReference type="GO" id="GO:0004340">
    <property type="term" value="F:glucokinase activity"/>
    <property type="evidence" value="ECO:0007669"/>
    <property type="project" value="InterPro"/>
</dbReference>
<dbReference type="PANTHER" id="PTHR47363:SF1">
    <property type="entry name" value="GLUCOKINASE"/>
    <property type="match status" value="1"/>
</dbReference>
<accession>A0A7X1E8L0</accession>
<keyword evidence="2 4" id="KW-0418">Kinase</keyword>
<dbReference type="CDD" id="cd24008">
    <property type="entry name" value="ASKHA_NBD_GLK"/>
    <property type="match status" value="1"/>
</dbReference>
<dbReference type="SUPFAM" id="SSF53067">
    <property type="entry name" value="Actin-like ATPase domain"/>
    <property type="match status" value="1"/>
</dbReference>
<evidence type="ECO:0000313" key="5">
    <source>
        <dbReference type="Proteomes" id="UP000526501"/>
    </source>
</evidence>
<dbReference type="EMBL" id="JACHVC010000005">
    <property type="protein sequence ID" value="MBC2604897.1"/>
    <property type="molecule type" value="Genomic_DNA"/>
</dbReference>
<dbReference type="InterPro" id="IPR003836">
    <property type="entry name" value="Glucokinase"/>
</dbReference>
<dbReference type="Proteomes" id="UP000526501">
    <property type="component" value="Unassembled WGS sequence"/>
</dbReference>
<comment type="similarity">
    <text evidence="3">Belongs to the bacterial glucokinase family.</text>
</comment>
<dbReference type="GO" id="GO:0006096">
    <property type="term" value="P:glycolytic process"/>
    <property type="evidence" value="ECO:0007669"/>
    <property type="project" value="InterPro"/>
</dbReference>
<dbReference type="Pfam" id="PF02685">
    <property type="entry name" value="Glucokinase"/>
    <property type="match status" value="1"/>
</dbReference>
<dbReference type="Gene3D" id="3.30.420.40">
    <property type="match status" value="1"/>
</dbReference>
<proteinExistence type="inferred from homology"/>
<reference evidence="4 5" key="1">
    <citation type="submission" date="2020-07" db="EMBL/GenBank/DDBJ databases">
        <authorList>
            <person name="Feng X."/>
        </authorList>
    </citation>
    <scope>NUCLEOTIDE SEQUENCE [LARGE SCALE GENOMIC DNA]</scope>
    <source>
        <strain evidence="4 5">JCM23202</strain>
    </source>
</reference>
<evidence type="ECO:0000256" key="3">
    <source>
        <dbReference type="RuleBase" id="RU004046"/>
    </source>
</evidence>
<sequence length="363" mass="39716">MEQKSIKTTWYDENWNGEPVVLAGDIGGTNSNLALVKVDAGSFKILNETVVASNEVDSILPAIRTLLSSAKEKFPDIKVLVAGISGAGPISNNHCDLSNLDWDLDGAEIEMEFGFPTKIINDFEAISYGVPLLDLNNPEEVTHLPHTDGHDPEPIGGVSLIVGAGTGLGVGMLIQEGERYRVLPSEGGHACFAAFDLETEELRAHAQGSANTIVEIEDLLSGRGLNTILDYFILMRGMKVDDTLSKILATEPLQRPALISRHAENHPVCRDVIRLFVKVYGRVAADFSATVLPRSGLFLAGGIVGKNERHFLDGSQFIYFFEQNAREQVKRILRRIPVYIVKDYSISLVGAAHAAWLLREELI</sequence>
<gene>
    <name evidence="4" type="ORF">H5P27_02465</name>
</gene>
<organism evidence="4 5">
    <name type="scientific">Pelagicoccus albus</name>
    <dbReference type="NCBI Taxonomy" id="415222"/>
    <lineage>
        <taxon>Bacteria</taxon>
        <taxon>Pseudomonadati</taxon>
        <taxon>Verrucomicrobiota</taxon>
        <taxon>Opitutia</taxon>
        <taxon>Puniceicoccales</taxon>
        <taxon>Pelagicoccaceae</taxon>
        <taxon>Pelagicoccus</taxon>
    </lineage>
</organism>
<comment type="caution">
    <text evidence="4">The sequence shown here is derived from an EMBL/GenBank/DDBJ whole genome shotgun (WGS) entry which is preliminary data.</text>
</comment>
<keyword evidence="1" id="KW-0808">Transferase</keyword>
<evidence type="ECO:0000313" key="4">
    <source>
        <dbReference type="EMBL" id="MBC2604897.1"/>
    </source>
</evidence>
<protein>
    <submittedName>
        <fullName evidence="4">Glucokinase</fullName>
    </submittedName>
</protein>
<evidence type="ECO:0000256" key="1">
    <source>
        <dbReference type="ARBA" id="ARBA00022679"/>
    </source>
</evidence>
<dbReference type="GO" id="GO:0005524">
    <property type="term" value="F:ATP binding"/>
    <property type="evidence" value="ECO:0007669"/>
    <property type="project" value="InterPro"/>
</dbReference>
<dbReference type="PANTHER" id="PTHR47363">
    <property type="entry name" value="GLUCOKINASE"/>
    <property type="match status" value="1"/>
</dbReference>
<dbReference type="Gene3D" id="3.40.367.20">
    <property type="match status" value="1"/>
</dbReference>